<feature type="region of interest" description="Disordered" evidence="1">
    <location>
        <begin position="451"/>
        <end position="564"/>
    </location>
</feature>
<dbReference type="STRING" id="1276538.A0A1X7S497"/>
<name>A0A1X7S497_ZYMT9</name>
<protein>
    <submittedName>
        <fullName evidence="3">Uncharacterized protein</fullName>
    </submittedName>
</protein>
<feature type="compositionally biased region" description="Basic and acidic residues" evidence="1">
    <location>
        <begin position="544"/>
        <end position="564"/>
    </location>
</feature>
<sequence>MPAPAVAKGIIISLSIIAALGVAVAENPQIQAWLEEQRRRIVELLRQIGDELDPQSRRAAEAFAYEGRTVANDDGLRNEAAASQQAAALATGRRLSSPSTIRRIPIKGPSDPDEAEERRRKGREYLAQRNQQMYELQQRRKAGRAEGDATPRSSSFDSLVDSTGRLRTPDSEEEKELPALPSPPTNEPVSEAVRAEMKEVESNLSQPILNDAPSSSGWQLGSAFANPFGDEFEMERSITPKPPVPPKVALEHIPDPDISVPDDVASIVTEDLTSIEPRPEPETIDHSNLSHEEQLAMALSLSEQDSPAHAASRGNAEQEHVQAAIAASLKDQESRPSAAVSQPLVDLSPSTPTLSPQRSEWEKMFDSTHSNDKSRVLPAQSEASDELYRITPQLTRARLAEFEAHDQMFKAGPSQLPFDPVRDAARSKPQTTQENMDASFYSAFDEVSAAPTVDRDNTQLVDVSDAPQDGMKTPTTQDHSSFGFQTNSDTETFASISQPASRAPSQPRSEISGIEVIDVAEDSDDDVLSEDGGVTTPDSWSEVGSRDAESDVEEAEVRQPVRLA</sequence>
<feature type="signal peptide" evidence="2">
    <location>
        <begin position="1"/>
        <end position="25"/>
    </location>
</feature>
<keyword evidence="4" id="KW-1185">Reference proteome</keyword>
<feature type="compositionally biased region" description="Basic and acidic residues" evidence="1">
    <location>
        <begin position="277"/>
        <end position="294"/>
    </location>
</feature>
<reference evidence="3 4" key="1">
    <citation type="submission" date="2016-06" db="EMBL/GenBank/DDBJ databases">
        <authorList>
            <person name="Kjaerup R.B."/>
            <person name="Dalgaard T.S."/>
            <person name="Juul-Madsen H.R."/>
        </authorList>
    </citation>
    <scope>NUCLEOTIDE SEQUENCE [LARGE SCALE GENOMIC DNA]</scope>
</reference>
<evidence type="ECO:0000256" key="1">
    <source>
        <dbReference type="SAM" id="MobiDB-lite"/>
    </source>
</evidence>
<gene>
    <name evidence="3" type="ORF">ZT3D7_G9614</name>
</gene>
<feature type="region of interest" description="Disordered" evidence="1">
    <location>
        <begin position="89"/>
        <end position="120"/>
    </location>
</feature>
<feature type="compositionally biased region" description="Polar residues" evidence="1">
    <location>
        <begin position="348"/>
        <end position="358"/>
    </location>
</feature>
<proteinExistence type="predicted"/>
<organism evidence="3 4">
    <name type="scientific">Zymoseptoria tritici (strain ST99CH_3D7)</name>
    <dbReference type="NCBI Taxonomy" id="1276538"/>
    <lineage>
        <taxon>Eukaryota</taxon>
        <taxon>Fungi</taxon>
        <taxon>Dikarya</taxon>
        <taxon>Ascomycota</taxon>
        <taxon>Pezizomycotina</taxon>
        <taxon>Dothideomycetes</taxon>
        <taxon>Dothideomycetidae</taxon>
        <taxon>Mycosphaerellales</taxon>
        <taxon>Mycosphaerellaceae</taxon>
        <taxon>Zymoseptoria</taxon>
    </lineage>
</organism>
<evidence type="ECO:0000313" key="4">
    <source>
        <dbReference type="Proteomes" id="UP000215127"/>
    </source>
</evidence>
<dbReference type="Gene3D" id="6.10.250.1800">
    <property type="match status" value="1"/>
</dbReference>
<dbReference type="Proteomes" id="UP000215127">
    <property type="component" value="Chromosome 10"/>
</dbReference>
<feature type="compositionally biased region" description="Acidic residues" evidence="1">
    <location>
        <begin position="518"/>
        <end position="529"/>
    </location>
</feature>
<feature type="compositionally biased region" description="Polar residues" evidence="1">
    <location>
        <begin position="473"/>
        <end position="509"/>
    </location>
</feature>
<feature type="region of interest" description="Disordered" evidence="1">
    <location>
        <begin position="137"/>
        <end position="384"/>
    </location>
</feature>
<feature type="compositionally biased region" description="Polar residues" evidence="1">
    <location>
        <begin position="202"/>
        <end position="219"/>
    </location>
</feature>
<accession>A0A1X7S497</accession>
<feature type="compositionally biased region" description="Polar residues" evidence="1">
    <location>
        <begin position="151"/>
        <end position="161"/>
    </location>
</feature>
<evidence type="ECO:0000256" key="2">
    <source>
        <dbReference type="SAM" id="SignalP"/>
    </source>
</evidence>
<dbReference type="EMBL" id="LT853701">
    <property type="protein sequence ID" value="SMQ54459.1"/>
    <property type="molecule type" value="Genomic_DNA"/>
</dbReference>
<keyword evidence="2" id="KW-0732">Signal</keyword>
<feature type="chain" id="PRO_5012507897" evidence="2">
    <location>
        <begin position="26"/>
        <end position="564"/>
    </location>
</feature>
<feature type="compositionally biased region" description="Basic and acidic residues" evidence="1">
    <location>
        <begin position="359"/>
        <end position="375"/>
    </location>
</feature>
<dbReference type="AlphaFoldDB" id="A0A1X7S497"/>
<evidence type="ECO:0000313" key="3">
    <source>
        <dbReference type="EMBL" id="SMQ54459.1"/>
    </source>
</evidence>
<feature type="region of interest" description="Disordered" evidence="1">
    <location>
        <begin position="411"/>
        <end position="435"/>
    </location>
</feature>